<dbReference type="GO" id="GO:0003964">
    <property type="term" value="F:RNA-directed DNA polymerase activity"/>
    <property type="evidence" value="ECO:0007669"/>
    <property type="project" value="UniProtKB-KW"/>
</dbReference>
<keyword evidence="6 11" id="KW-0695">RNA-directed DNA polymerase</keyword>
<keyword evidence="7" id="KW-0051">Antiviral defense</keyword>
<gene>
    <name evidence="11" type="primary">ltrA</name>
    <name evidence="11" type="ORF">ACFPYJ_32355</name>
</gene>
<evidence type="ECO:0000256" key="6">
    <source>
        <dbReference type="ARBA" id="ARBA00022918"/>
    </source>
</evidence>
<dbReference type="InterPro" id="IPR000123">
    <property type="entry name" value="Reverse_transcriptase_msDNA"/>
</dbReference>
<evidence type="ECO:0000256" key="9">
    <source>
        <dbReference type="ARBA" id="ARBA00048173"/>
    </source>
</evidence>
<dbReference type="InterPro" id="IPR043502">
    <property type="entry name" value="DNA/RNA_pol_sf"/>
</dbReference>
<dbReference type="EMBL" id="JBHSOW010000135">
    <property type="protein sequence ID" value="MFC5653726.1"/>
    <property type="molecule type" value="Genomic_DNA"/>
</dbReference>
<dbReference type="RefSeq" id="WP_379192586.1">
    <property type="nucleotide sequence ID" value="NZ_JBHSOW010000135.1"/>
</dbReference>
<keyword evidence="3 11" id="KW-0548">Nucleotidyltransferase</keyword>
<sequence>MLEQLLSRENLLEALKRVEANKGSHGVDGMSVKFLREHIVQNWLTIRKEIEEGTYQPSPVRRVEIPKPNGGGVRMLGIPTVTDRMLQQAIAQVLNPLFDPQFSEHSYGFRPKRRGHDAVRKAREFMKEGYGFVVDLDLEKFFDRVNHDRFMLKISEKVKDKKVLLLIRKYLQSGVMENGLVKPTNEGAPQGGPLSPLLSNIVLDELDKELEKRGHRFVRYADDCNIYVKTQRAGERVKASVTQFIERRLKLKVNQAKSAVDHPWKRKFLGFSFSMRKGLLKIRIAKQSLQKAVTRIREITSRRRAMKMEERIKELNQYLIGWCGYFSLADTPSVFLNMDKWIRRRLRMCLWKQWKKTKTKVKRLISLGMPKDKAFEWGNTRKGHWRIAGSPILSRALNNRYWESHGLKSLADRYNSLRNIS</sequence>
<name>A0ABW0WAH4_9BACL</name>
<dbReference type="InterPro" id="IPR051083">
    <property type="entry name" value="GrpII_Intron_Splice-Mob/Def"/>
</dbReference>
<comment type="catalytic activity">
    <reaction evidence="9">
        <text>DNA(n) + a 2'-deoxyribonucleoside 5'-triphosphate = DNA(n+1) + diphosphate</text>
        <dbReference type="Rhea" id="RHEA:22508"/>
        <dbReference type="Rhea" id="RHEA-COMP:17339"/>
        <dbReference type="Rhea" id="RHEA-COMP:17340"/>
        <dbReference type="ChEBI" id="CHEBI:33019"/>
        <dbReference type="ChEBI" id="CHEBI:61560"/>
        <dbReference type="ChEBI" id="CHEBI:173112"/>
        <dbReference type="EC" id="2.7.7.49"/>
    </reaction>
</comment>
<comment type="caution">
    <text evidence="11">The sequence shown here is derived from an EMBL/GenBank/DDBJ whole genome shotgun (WGS) entry which is preliminary data.</text>
</comment>
<dbReference type="InterPro" id="IPR030931">
    <property type="entry name" value="Group_II_RT_mat"/>
</dbReference>
<dbReference type="PANTHER" id="PTHR34047:SF8">
    <property type="entry name" value="PROTEIN YKFC"/>
    <property type="match status" value="1"/>
</dbReference>
<evidence type="ECO:0000256" key="4">
    <source>
        <dbReference type="ARBA" id="ARBA00022723"/>
    </source>
</evidence>
<dbReference type="Pfam" id="PF00078">
    <property type="entry name" value="RVT_1"/>
    <property type="match status" value="1"/>
</dbReference>
<dbReference type="Pfam" id="PF08388">
    <property type="entry name" value="GIIM"/>
    <property type="match status" value="1"/>
</dbReference>
<evidence type="ECO:0000313" key="12">
    <source>
        <dbReference type="Proteomes" id="UP001596047"/>
    </source>
</evidence>
<dbReference type="EC" id="2.7.7.49" evidence="1"/>
<evidence type="ECO:0000256" key="5">
    <source>
        <dbReference type="ARBA" id="ARBA00022842"/>
    </source>
</evidence>
<dbReference type="NCBIfam" id="TIGR04416">
    <property type="entry name" value="group_II_RT_mat"/>
    <property type="match status" value="1"/>
</dbReference>
<dbReference type="SUPFAM" id="SSF56672">
    <property type="entry name" value="DNA/RNA polymerases"/>
    <property type="match status" value="1"/>
</dbReference>
<evidence type="ECO:0000259" key="10">
    <source>
        <dbReference type="PROSITE" id="PS50878"/>
    </source>
</evidence>
<dbReference type="Proteomes" id="UP001596047">
    <property type="component" value="Unassembled WGS sequence"/>
</dbReference>
<dbReference type="PROSITE" id="PS50878">
    <property type="entry name" value="RT_POL"/>
    <property type="match status" value="1"/>
</dbReference>
<accession>A0ABW0WAH4</accession>
<evidence type="ECO:0000256" key="3">
    <source>
        <dbReference type="ARBA" id="ARBA00022695"/>
    </source>
</evidence>
<dbReference type="PANTHER" id="PTHR34047">
    <property type="entry name" value="NUCLEAR INTRON MATURASE 1, MITOCHONDRIAL-RELATED"/>
    <property type="match status" value="1"/>
</dbReference>
<dbReference type="InterPro" id="IPR013597">
    <property type="entry name" value="Mat_intron_G2"/>
</dbReference>
<keyword evidence="4" id="KW-0479">Metal-binding</keyword>
<comment type="similarity">
    <text evidence="8">Belongs to the bacterial reverse transcriptase family.</text>
</comment>
<evidence type="ECO:0000313" key="11">
    <source>
        <dbReference type="EMBL" id="MFC5653726.1"/>
    </source>
</evidence>
<dbReference type="PRINTS" id="PR00866">
    <property type="entry name" value="RNADNAPOLMS"/>
</dbReference>
<evidence type="ECO:0000256" key="8">
    <source>
        <dbReference type="ARBA" id="ARBA00034120"/>
    </source>
</evidence>
<reference evidence="12" key="1">
    <citation type="journal article" date="2019" name="Int. J. Syst. Evol. Microbiol.">
        <title>The Global Catalogue of Microorganisms (GCM) 10K type strain sequencing project: providing services to taxonomists for standard genome sequencing and annotation.</title>
        <authorList>
            <consortium name="The Broad Institute Genomics Platform"/>
            <consortium name="The Broad Institute Genome Sequencing Center for Infectious Disease"/>
            <person name="Wu L."/>
            <person name="Ma J."/>
        </authorList>
    </citation>
    <scope>NUCLEOTIDE SEQUENCE [LARGE SCALE GENOMIC DNA]</scope>
    <source>
        <strain evidence="12">CGMCC 1.3240</strain>
    </source>
</reference>
<dbReference type="InterPro" id="IPR000477">
    <property type="entry name" value="RT_dom"/>
</dbReference>
<keyword evidence="12" id="KW-1185">Reference proteome</keyword>
<keyword evidence="2 11" id="KW-0808">Transferase</keyword>
<keyword evidence="5" id="KW-0460">Magnesium</keyword>
<evidence type="ECO:0000256" key="2">
    <source>
        <dbReference type="ARBA" id="ARBA00022679"/>
    </source>
</evidence>
<proteinExistence type="inferred from homology"/>
<evidence type="ECO:0000256" key="1">
    <source>
        <dbReference type="ARBA" id="ARBA00012493"/>
    </source>
</evidence>
<protein>
    <recommendedName>
        <fullName evidence="1">RNA-directed DNA polymerase</fullName>
        <ecNumber evidence="1">2.7.7.49</ecNumber>
    </recommendedName>
</protein>
<organism evidence="11 12">
    <name type="scientific">Paenibacillus solisilvae</name>
    <dbReference type="NCBI Taxonomy" id="2486751"/>
    <lineage>
        <taxon>Bacteria</taxon>
        <taxon>Bacillati</taxon>
        <taxon>Bacillota</taxon>
        <taxon>Bacilli</taxon>
        <taxon>Bacillales</taxon>
        <taxon>Paenibacillaceae</taxon>
        <taxon>Paenibacillus</taxon>
    </lineage>
</organism>
<dbReference type="CDD" id="cd01651">
    <property type="entry name" value="RT_G2_intron"/>
    <property type="match status" value="1"/>
</dbReference>
<feature type="domain" description="Reverse transcriptase" evidence="10">
    <location>
        <begin position="46"/>
        <end position="273"/>
    </location>
</feature>
<evidence type="ECO:0000256" key="7">
    <source>
        <dbReference type="ARBA" id="ARBA00023118"/>
    </source>
</evidence>